<dbReference type="Proteomes" id="UP000320762">
    <property type="component" value="Unassembled WGS sequence"/>
</dbReference>
<name>A0A550CDA9_9AGAR</name>
<keyword evidence="2" id="KW-1185">Reference proteome</keyword>
<dbReference type="EMBL" id="VDMD01000012">
    <property type="protein sequence ID" value="TRM62759.1"/>
    <property type="molecule type" value="Genomic_DNA"/>
</dbReference>
<accession>A0A550CDA9</accession>
<reference evidence="1 2" key="1">
    <citation type="journal article" date="2019" name="New Phytol.">
        <title>Comparative genomics reveals unique wood-decay strategies and fruiting body development in the Schizophyllaceae.</title>
        <authorList>
            <person name="Almasi E."/>
            <person name="Sahu N."/>
            <person name="Krizsan K."/>
            <person name="Balint B."/>
            <person name="Kovacs G.M."/>
            <person name="Kiss B."/>
            <person name="Cseklye J."/>
            <person name="Drula E."/>
            <person name="Henrissat B."/>
            <person name="Nagy I."/>
            <person name="Chovatia M."/>
            <person name="Adam C."/>
            <person name="LaButti K."/>
            <person name="Lipzen A."/>
            <person name="Riley R."/>
            <person name="Grigoriev I.V."/>
            <person name="Nagy L.G."/>
        </authorList>
    </citation>
    <scope>NUCLEOTIDE SEQUENCE [LARGE SCALE GENOMIC DNA]</scope>
    <source>
        <strain evidence="1 2">NL-1724</strain>
    </source>
</reference>
<dbReference type="AlphaFoldDB" id="A0A550CDA9"/>
<evidence type="ECO:0008006" key="3">
    <source>
        <dbReference type="Google" id="ProtNLM"/>
    </source>
</evidence>
<protein>
    <recommendedName>
        <fullName evidence="3">F-box domain-containing protein</fullName>
    </recommendedName>
</protein>
<evidence type="ECO:0000313" key="2">
    <source>
        <dbReference type="Proteomes" id="UP000320762"/>
    </source>
</evidence>
<sequence length="130" mass="14934">MHVALKTPEILSIICNCLLQNKVAGFSKLALTCRWFLEPALNALWSDLPGLAPLLKCLPDDAWKETMNRRSKTLVRRCSTQAMFKLFLLIVLQSLLRLLEPRDWERILHHAPRVRSLCARGSAIDVRHLH</sequence>
<organism evidence="1 2">
    <name type="scientific">Schizophyllum amplum</name>
    <dbReference type="NCBI Taxonomy" id="97359"/>
    <lineage>
        <taxon>Eukaryota</taxon>
        <taxon>Fungi</taxon>
        <taxon>Dikarya</taxon>
        <taxon>Basidiomycota</taxon>
        <taxon>Agaricomycotina</taxon>
        <taxon>Agaricomycetes</taxon>
        <taxon>Agaricomycetidae</taxon>
        <taxon>Agaricales</taxon>
        <taxon>Schizophyllaceae</taxon>
        <taxon>Schizophyllum</taxon>
    </lineage>
</organism>
<gene>
    <name evidence="1" type="ORF">BD626DRAFT_54017</name>
</gene>
<dbReference type="OrthoDB" id="3543113at2759"/>
<proteinExistence type="predicted"/>
<comment type="caution">
    <text evidence="1">The sequence shown here is derived from an EMBL/GenBank/DDBJ whole genome shotgun (WGS) entry which is preliminary data.</text>
</comment>
<evidence type="ECO:0000313" key="1">
    <source>
        <dbReference type="EMBL" id="TRM62759.1"/>
    </source>
</evidence>